<name>A0A291RPE7_9NOCA</name>
<proteinExistence type="predicted"/>
<dbReference type="KEGG" id="ntp:CRH09_26540"/>
<organism evidence="1 2">
    <name type="scientific">Nocardia terpenica</name>
    <dbReference type="NCBI Taxonomy" id="455432"/>
    <lineage>
        <taxon>Bacteria</taxon>
        <taxon>Bacillati</taxon>
        <taxon>Actinomycetota</taxon>
        <taxon>Actinomycetes</taxon>
        <taxon>Mycobacteriales</taxon>
        <taxon>Nocardiaceae</taxon>
        <taxon>Nocardia</taxon>
    </lineage>
</organism>
<dbReference type="EMBL" id="CP023778">
    <property type="protein sequence ID" value="ATL69207.1"/>
    <property type="molecule type" value="Genomic_DNA"/>
</dbReference>
<evidence type="ECO:0000313" key="2">
    <source>
        <dbReference type="Proteomes" id="UP000221961"/>
    </source>
</evidence>
<dbReference type="AlphaFoldDB" id="A0A291RPE7"/>
<accession>A0A291RPE7</accession>
<sequence>MSVSVQHLQYGSQQLTIIASDRTHLCWHSCTGFLKLSDQAGKHPADSICGLLRYAVPLVTHNRDRVVSITDCSFFCKRIYIIVEANPFDSTVSRPDHCREHAYYRRKLDIANILVQVKKYALVYSTRAMRHVFGEFHPSIKGVCSRLDRIGVQPIGMGIAKQYPPVV</sequence>
<protein>
    <submittedName>
        <fullName evidence="1">Uncharacterized protein</fullName>
    </submittedName>
</protein>
<dbReference type="Proteomes" id="UP000221961">
    <property type="component" value="Chromosome"/>
</dbReference>
<reference evidence="1 2" key="1">
    <citation type="submission" date="2017-10" db="EMBL/GenBank/DDBJ databases">
        <title>Comparative genomics between pathogenic Norcardia.</title>
        <authorList>
            <person name="Zeng L."/>
        </authorList>
    </citation>
    <scope>NUCLEOTIDE SEQUENCE [LARGE SCALE GENOMIC DNA]</scope>
    <source>
        <strain evidence="1 2">NC_YFY_NT001</strain>
    </source>
</reference>
<evidence type="ECO:0000313" key="1">
    <source>
        <dbReference type="EMBL" id="ATL69207.1"/>
    </source>
</evidence>
<gene>
    <name evidence="1" type="ORF">CRH09_26540</name>
</gene>